<keyword evidence="3" id="KW-0808">Transferase</keyword>
<feature type="compositionally biased region" description="Low complexity" evidence="7">
    <location>
        <begin position="423"/>
        <end position="449"/>
    </location>
</feature>
<reference evidence="10 11" key="1">
    <citation type="journal article" date="2016" name="Genome Announc.">
        <title>Draft Genome Sequences of Five Rapidly Growing Mycobacterium Species, M. thermoresistibile, M. fortuitum subsp. acetamidolyticum, M. canariasense, M. brisbanense, and M. novocastrense.</title>
        <authorList>
            <person name="Katahira K."/>
            <person name="Ogura Y."/>
            <person name="Gotoh Y."/>
            <person name="Hayashi T."/>
        </authorList>
    </citation>
    <scope>NUCLEOTIDE SEQUENCE [LARGE SCALE GENOMIC DNA]</scope>
    <source>
        <strain evidence="10 11">JCM18114</strain>
    </source>
</reference>
<accession>A0ABQ0KGA4</accession>
<evidence type="ECO:0000256" key="1">
    <source>
        <dbReference type="ARBA" id="ARBA00012513"/>
    </source>
</evidence>
<dbReference type="GO" id="GO:0016301">
    <property type="term" value="F:kinase activity"/>
    <property type="evidence" value="ECO:0007669"/>
    <property type="project" value="UniProtKB-KW"/>
</dbReference>
<organism evidence="10 11">
    <name type="scientific">Mycolicibacterium novocastrense</name>
    <name type="common">Mycobacterium novocastrense</name>
    <dbReference type="NCBI Taxonomy" id="59813"/>
    <lineage>
        <taxon>Bacteria</taxon>
        <taxon>Bacillati</taxon>
        <taxon>Actinomycetota</taxon>
        <taxon>Actinomycetes</taxon>
        <taxon>Mycobacteriales</taxon>
        <taxon>Mycobacteriaceae</taxon>
        <taxon>Mycolicibacterium</taxon>
    </lineage>
</organism>
<feature type="region of interest" description="Disordered" evidence="7">
    <location>
        <begin position="313"/>
        <end position="336"/>
    </location>
</feature>
<keyword evidence="8" id="KW-0812">Transmembrane</keyword>
<dbReference type="InterPro" id="IPR011009">
    <property type="entry name" value="Kinase-like_dom_sf"/>
</dbReference>
<dbReference type="EC" id="2.7.11.1" evidence="1"/>
<keyword evidence="8" id="KW-0472">Membrane</keyword>
<dbReference type="PANTHER" id="PTHR43289">
    <property type="entry name" value="MITOGEN-ACTIVATED PROTEIN KINASE KINASE KINASE 20-RELATED"/>
    <property type="match status" value="1"/>
</dbReference>
<evidence type="ECO:0000256" key="8">
    <source>
        <dbReference type="SAM" id="Phobius"/>
    </source>
</evidence>
<dbReference type="PROSITE" id="PS00108">
    <property type="entry name" value="PROTEIN_KINASE_ST"/>
    <property type="match status" value="1"/>
</dbReference>
<evidence type="ECO:0000259" key="9">
    <source>
        <dbReference type="PROSITE" id="PS50011"/>
    </source>
</evidence>
<dbReference type="Gene3D" id="3.30.200.20">
    <property type="entry name" value="Phosphorylase Kinase, domain 1"/>
    <property type="match status" value="1"/>
</dbReference>
<evidence type="ECO:0000256" key="5">
    <source>
        <dbReference type="ARBA" id="ARBA00022777"/>
    </source>
</evidence>
<feature type="compositionally biased region" description="Pro residues" evidence="7">
    <location>
        <begin position="321"/>
        <end position="330"/>
    </location>
</feature>
<dbReference type="Pfam" id="PF00069">
    <property type="entry name" value="Pkinase"/>
    <property type="match status" value="1"/>
</dbReference>
<keyword evidence="6" id="KW-0067">ATP-binding</keyword>
<evidence type="ECO:0000313" key="10">
    <source>
        <dbReference type="EMBL" id="GAT08437.1"/>
    </source>
</evidence>
<keyword evidence="11" id="KW-1185">Reference proteome</keyword>
<evidence type="ECO:0000313" key="11">
    <source>
        <dbReference type="Proteomes" id="UP000069773"/>
    </source>
</evidence>
<feature type="domain" description="Protein kinase" evidence="9">
    <location>
        <begin position="24"/>
        <end position="288"/>
    </location>
</feature>
<dbReference type="SMART" id="SM00220">
    <property type="entry name" value="S_TKc"/>
    <property type="match status" value="1"/>
</dbReference>
<comment type="caution">
    <text evidence="10">The sequence shown here is derived from an EMBL/GenBank/DDBJ whole genome shotgun (WGS) entry which is preliminary data.</text>
</comment>
<dbReference type="Gene3D" id="1.10.510.10">
    <property type="entry name" value="Transferase(Phosphotransferase) domain 1"/>
    <property type="match status" value="1"/>
</dbReference>
<evidence type="ECO:0000256" key="3">
    <source>
        <dbReference type="ARBA" id="ARBA00022679"/>
    </source>
</evidence>
<feature type="compositionally biased region" description="Polar residues" evidence="7">
    <location>
        <begin position="400"/>
        <end position="410"/>
    </location>
</feature>
<name>A0ABQ0KGA4_MYCNV</name>
<feature type="transmembrane region" description="Helical" evidence="8">
    <location>
        <begin position="371"/>
        <end position="392"/>
    </location>
</feature>
<dbReference type="EMBL" id="BCTA01000023">
    <property type="protein sequence ID" value="GAT08437.1"/>
    <property type="molecule type" value="Genomic_DNA"/>
</dbReference>
<gene>
    <name evidence="10" type="ORF">RMCN_1570</name>
</gene>
<dbReference type="PROSITE" id="PS50011">
    <property type="entry name" value="PROTEIN_KINASE_DOM"/>
    <property type="match status" value="1"/>
</dbReference>
<evidence type="ECO:0000256" key="6">
    <source>
        <dbReference type="ARBA" id="ARBA00022840"/>
    </source>
</evidence>
<keyword evidence="8" id="KW-1133">Transmembrane helix</keyword>
<keyword evidence="2" id="KW-0723">Serine/threonine-protein kinase</keyword>
<evidence type="ECO:0000256" key="7">
    <source>
        <dbReference type="SAM" id="MobiDB-lite"/>
    </source>
</evidence>
<evidence type="ECO:0000256" key="4">
    <source>
        <dbReference type="ARBA" id="ARBA00022741"/>
    </source>
</evidence>
<dbReference type="CDD" id="cd14014">
    <property type="entry name" value="STKc_PknB_like"/>
    <property type="match status" value="1"/>
</dbReference>
<feature type="region of interest" description="Disordered" evidence="7">
    <location>
        <begin position="396"/>
        <end position="451"/>
    </location>
</feature>
<protein>
    <recommendedName>
        <fullName evidence="1">non-specific serine/threonine protein kinase</fullName>
        <ecNumber evidence="1">2.7.11.1</ecNumber>
    </recommendedName>
</protein>
<evidence type="ECO:0000256" key="2">
    <source>
        <dbReference type="ARBA" id="ARBA00022527"/>
    </source>
</evidence>
<dbReference type="InterPro" id="IPR008271">
    <property type="entry name" value="Ser/Thr_kinase_AS"/>
</dbReference>
<proteinExistence type="predicted"/>
<sequence length="545" mass="58083">MGLLCSVGYDPDMSLGEGQVFAGYTVVRRLGAGGMGEVYLVQHPRLPRRDALKLLTGDVTTDPSFRERFLREADLASTLWHPHIVGVHDRGEVEGQLWMSMDFVDGEDASSLLRRNYPAGMPADKVAAIITAVASALDYAHTKGLLHRDVKPSNILLAHGSGHEEQRILLSDFGIARTVDDNSGLTDTNMTVGTVDYSAPEQLTGHDMDGRADQYSLAATAFHLLTGAPPFRDSNVAVVIGRHLNSDPPSLKELRPELQSLDHVLAAALAKDPDHRFATCADFAAAFREQVSGSAEAHGAAAPTALAPIERAAKKTGQQGPPEPLPPGWYPDPGGGGRTLYWDGRGWLTAPLPKTDVSHGNGEPSDKRTSLWLAVVGIAVATAIVAVTLVALGRDDSDSAEPTTQPTPSLTEPAFPTERSPRRPATTTPPTLEPTTHTQTVTVTPTRSPLPSATEVPYWLATIVGTCDEGGTCGVKQREAPYVEAERLNPNDLKDGATVRAVCHTVGDPRTSGGATSSVWFRLVNGAYVNAVYLSLRSPIGMPPC</sequence>
<dbReference type="Proteomes" id="UP000069773">
    <property type="component" value="Unassembled WGS sequence"/>
</dbReference>
<dbReference type="SUPFAM" id="SSF56112">
    <property type="entry name" value="Protein kinase-like (PK-like)"/>
    <property type="match status" value="1"/>
</dbReference>
<dbReference type="InterPro" id="IPR000719">
    <property type="entry name" value="Prot_kinase_dom"/>
</dbReference>
<keyword evidence="4" id="KW-0547">Nucleotide-binding</keyword>
<keyword evidence="5 10" id="KW-0418">Kinase</keyword>
<dbReference type="PANTHER" id="PTHR43289:SF6">
    <property type="entry name" value="SERINE_THREONINE-PROTEIN KINASE NEKL-3"/>
    <property type="match status" value="1"/>
</dbReference>